<dbReference type="EMBL" id="CM037159">
    <property type="protein sequence ID" value="KAH7866792.1"/>
    <property type="molecule type" value="Genomic_DNA"/>
</dbReference>
<reference evidence="1 2" key="1">
    <citation type="journal article" date="2021" name="Hortic Res">
        <title>High-quality reference genome and annotation aids understanding of berry development for evergreen blueberry (Vaccinium darrowii).</title>
        <authorList>
            <person name="Yu J."/>
            <person name="Hulse-Kemp A.M."/>
            <person name="Babiker E."/>
            <person name="Staton M."/>
        </authorList>
    </citation>
    <scope>NUCLEOTIDE SEQUENCE [LARGE SCALE GENOMIC DNA]</scope>
    <source>
        <strain evidence="2">cv. NJ 8807/NJ 8810</strain>
        <tissue evidence="1">Young leaf</tissue>
    </source>
</reference>
<evidence type="ECO:0000313" key="2">
    <source>
        <dbReference type="Proteomes" id="UP000828048"/>
    </source>
</evidence>
<gene>
    <name evidence="1" type="ORF">Vadar_025066</name>
</gene>
<dbReference type="Proteomes" id="UP000828048">
    <property type="component" value="Chromosome 9"/>
</dbReference>
<evidence type="ECO:0000313" key="1">
    <source>
        <dbReference type="EMBL" id="KAH7866792.1"/>
    </source>
</evidence>
<protein>
    <submittedName>
        <fullName evidence="1">Uncharacterized protein</fullName>
    </submittedName>
</protein>
<organism evidence="1 2">
    <name type="scientific">Vaccinium darrowii</name>
    <dbReference type="NCBI Taxonomy" id="229202"/>
    <lineage>
        <taxon>Eukaryota</taxon>
        <taxon>Viridiplantae</taxon>
        <taxon>Streptophyta</taxon>
        <taxon>Embryophyta</taxon>
        <taxon>Tracheophyta</taxon>
        <taxon>Spermatophyta</taxon>
        <taxon>Magnoliopsida</taxon>
        <taxon>eudicotyledons</taxon>
        <taxon>Gunneridae</taxon>
        <taxon>Pentapetalae</taxon>
        <taxon>asterids</taxon>
        <taxon>Ericales</taxon>
        <taxon>Ericaceae</taxon>
        <taxon>Vaccinioideae</taxon>
        <taxon>Vaccinieae</taxon>
        <taxon>Vaccinium</taxon>
    </lineage>
</organism>
<sequence length="734" mass="81501">MAHVKQLPCIDGICMVCKQMPPAMETLDCGTCRTPWHVTCLAAPPEILPWDCPDCRIPVDGGAVCGGAGGGDEASDGLVAAVRAIEADPSLTEREKARRRQRLLSGGGEDEDEDEEGEEEEKKRKGKEKVEEEENDVLKVVGMALNCSFCMQLPERPVTTPCGHNFCLKCFGKWIAQGNRTCAKCRRSIPSAMANQPRINSALVVAIRTAKMSKSNNSIGSDKLQHYLHNQDRPDQAYTTDRAKRNGKANAASGKIFVTVPPDYFGPILAENDPDRDRGVLVGDSWDDRFHCRQWGAHLPLVSGICGQSKHGAQSVVLSGGYEDDEDHGEWFLYTGSGGRDLSGNKRTNKEHSFDQKFEGYNEALRVSCKKGYPVRVIRSHKEKRSSYAPEKGLRYDGIYRIEKCWQKVGKQGFKVCRYLFVRCDNCPAPWTSDEHGDKVRALPGISELKTKATDVTERTESPSWDYDENEGSWKWKKPPPASKKRVSVNCSQDRREERKAVRKGQNNSLKEMVLKGLSCLLCGKVMTLPITTPCAHNFCKACLEGAFTGQTFERERKSLGGRTLRSQKNVMKCPSCTLDISEFLRNPQVNRELMVVIEGLQDKAEEADTVEVSVEKESDSSSGTCKRMRLDSIDDAGRKNVGAEVAMDEGIDSPSSPLHVRSDEDIQILKLKVSRRERLGCLWCRIYRGALLSPAIPGSSGLVSVNTLETKKKKKKNHHRRSAKISAAAQVSD</sequence>
<name>A0ACB7ZL50_9ERIC</name>
<comment type="caution">
    <text evidence="1">The sequence shown here is derived from an EMBL/GenBank/DDBJ whole genome shotgun (WGS) entry which is preliminary data.</text>
</comment>
<accession>A0ACB7ZL50</accession>
<keyword evidence="2" id="KW-1185">Reference proteome</keyword>
<proteinExistence type="predicted"/>